<dbReference type="Proteomes" id="UP000053664">
    <property type="component" value="Unassembled WGS sequence"/>
</dbReference>
<evidence type="ECO:0000256" key="5">
    <source>
        <dbReference type="ARBA" id="ARBA00041284"/>
    </source>
</evidence>
<dbReference type="GO" id="GO:0043328">
    <property type="term" value="P:protein transport to vacuole involved in ubiquitin-dependent protein catabolic process via the multivesicular body sorting pathway"/>
    <property type="evidence" value="ECO:0007669"/>
    <property type="project" value="TreeGrafter"/>
</dbReference>
<accession>A0A061H6M8</accession>
<dbReference type="Gene3D" id="1.25.40.280">
    <property type="entry name" value="alix/aip1 like domains"/>
    <property type="match status" value="1"/>
</dbReference>
<feature type="compositionally biased region" description="Low complexity" evidence="6">
    <location>
        <begin position="888"/>
        <end position="898"/>
    </location>
</feature>
<comment type="subcellular location">
    <subcellularLocation>
        <location evidence="2">Cytoplasm</location>
    </subcellularLocation>
    <subcellularLocation>
        <location evidence="1">Endosome</location>
    </subcellularLocation>
</comment>
<feature type="compositionally biased region" description="Low complexity" evidence="6">
    <location>
        <begin position="856"/>
        <end position="867"/>
    </location>
</feature>
<dbReference type="Gene3D" id="1.20.120.560">
    <property type="entry name" value="alix/aip1 in complex with the ypdl late domain"/>
    <property type="match status" value="1"/>
</dbReference>
<dbReference type="KEGG" id="pfp:PFL1_06196"/>
<dbReference type="CDD" id="cd09242">
    <property type="entry name" value="BRO1_ScBro1_like"/>
    <property type="match status" value="1"/>
</dbReference>
<dbReference type="GO" id="GO:0005768">
    <property type="term" value="C:endosome"/>
    <property type="evidence" value="ECO:0007669"/>
    <property type="project" value="UniProtKB-SubCell"/>
</dbReference>
<dbReference type="PANTHER" id="PTHR23030">
    <property type="entry name" value="PCD6 INTERACTING PROTEIN-RELATED"/>
    <property type="match status" value="1"/>
</dbReference>
<proteinExistence type="predicted"/>
<dbReference type="InterPro" id="IPR025304">
    <property type="entry name" value="ALIX_V_dom"/>
</dbReference>
<evidence type="ECO:0000313" key="9">
    <source>
        <dbReference type="Proteomes" id="UP000053664"/>
    </source>
</evidence>
<dbReference type="eggNOG" id="KOG2220">
    <property type="taxonomic scope" value="Eukaryota"/>
</dbReference>
<evidence type="ECO:0000256" key="6">
    <source>
        <dbReference type="SAM" id="MobiDB-lite"/>
    </source>
</evidence>
<dbReference type="EMBL" id="KE361646">
    <property type="protein sequence ID" value="EPQ26261.1"/>
    <property type="molecule type" value="Genomic_DNA"/>
</dbReference>
<feature type="domain" description="BRO1" evidence="7">
    <location>
        <begin position="8"/>
        <end position="413"/>
    </location>
</feature>
<feature type="compositionally biased region" description="Polar residues" evidence="6">
    <location>
        <begin position="940"/>
        <end position="950"/>
    </location>
</feature>
<dbReference type="SMART" id="SM01041">
    <property type="entry name" value="BRO1"/>
    <property type="match status" value="1"/>
</dbReference>
<feature type="compositionally biased region" description="Low complexity" evidence="6">
    <location>
        <begin position="1121"/>
        <end position="1132"/>
    </location>
</feature>
<evidence type="ECO:0000259" key="7">
    <source>
        <dbReference type="PROSITE" id="PS51180"/>
    </source>
</evidence>
<dbReference type="AlphaFoldDB" id="A0A061H6M8"/>
<keyword evidence="3" id="KW-0963">Cytoplasm</keyword>
<evidence type="ECO:0000256" key="2">
    <source>
        <dbReference type="ARBA" id="ARBA00004496"/>
    </source>
</evidence>
<reference evidence="8 9" key="1">
    <citation type="journal article" date="2013" name="Plant Cell">
        <title>The transition from a phytopathogenic smut ancestor to an anamorphic biocontrol agent deciphered by comparative whole-genome analysis.</title>
        <authorList>
            <person name="Lefebvre F."/>
            <person name="Joly D.L."/>
            <person name="Labbe C."/>
            <person name="Teichmann B."/>
            <person name="Linning R."/>
            <person name="Belzile F."/>
            <person name="Bakkeren G."/>
            <person name="Belanger R.R."/>
        </authorList>
    </citation>
    <scope>NUCLEOTIDE SEQUENCE [LARGE SCALE GENOMIC DNA]</scope>
    <source>
        <strain evidence="8 9">PF-1</strain>
    </source>
</reference>
<evidence type="ECO:0000313" key="8">
    <source>
        <dbReference type="EMBL" id="EPQ26261.1"/>
    </source>
</evidence>
<evidence type="ECO:0000256" key="4">
    <source>
        <dbReference type="ARBA" id="ARBA00022753"/>
    </source>
</evidence>
<organism evidence="8 9">
    <name type="scientific">Pseudozyma flocculosa PF-1</name>
    <dbReference type="NCBI Taxonomy" id="1277687"/>
    <lineage>
        <taxon>Eukaryota</taxon>
        <taxon>Fungi</taxon>
        <taxon>Dikarya</taxon>
        <taxon>Basidiomycota</taxon>
        <taxon>Ustilaginomycotina</taxon>
        <taxon>Ustilaginomycetes</taxon>
        <taxon>Ustilaginales</taxon>
        <taxon>Ustilaginaceae</taxon>
        <taxon>Pseudozyma</taxon>
    </lineage>
</organism>
<evidence type="ECO:0000256" key="3">
    <source>
        <dbReference type="ARBA" id="ARBA00022490"/>
    </source>
</evidence>
<dbReference type="Gene3D" id="1.20.140.50">
    <property type="entry name" value="alix/aip1 like domains"/>
    <property type="match status" value="1"/>
</dbReference>
<feature type="compositionally biased region" description="Polar residues" evidence="6">
    <location>
        <begin position="899"/>
        <end position="908"/>
    </location>
</feature>
<feature type="compositionally biased region" description="Low complexity" evidence="6">
    <location>
        <begin position="1088"/>
        <end position="1108"/>
    </location>
</feature>
<sequence length="1151" mass="123808">MSDSSQAPLVSLPLKTTEEVDLGSAVRTIITNTYGEEPSAYAEQTAQLNRARQDAVRGAGSDSTARDLLYKWFHMLEMLEARFPELRVPFPWNDAFTHKTISQSSLAYEKASIIFNIAATLSSLASSQPRLAGNPEGLKRAYSALRQAAGMLTYINENFLHAPSTDMSKDVVKALVGLMLAQASEVFLEKSIEEKKSHGLVAKLASHTASAYNQLVEDAKEFVTKGYFERSWSHLIQVKAKYFSSMTQYYRALADDASGNHGASLVRLTVAETQAKEAQKLSNAFNVTAPGSISASRPSLPSDAVSAMSALLTTHLAVCTERKAQAVKNNDLIYHDILPSESTLPAVDKLVAATPISIQEIFKAPEVQRILEPDLFQRLIPLAVHESASMYSEEKAKIARAESERHDLANGELQAALEYMGLPASLKQYRGIGKGAGAGAADASLDALADPGAEVMRWSEEEAQGGGGHGADGLGTGTDGVASGLDRIARLRGQASSSIETATAALDDENRECEKLRVKYGHRWTQDPAGLHTKDMRAGLKENREALQQATANDRRIQELWESIRDDVSLLVAGRDTLESAFAAALSGSSGSSQHRGSAPGGAASLLDLGEEEDRADEAEVRQVQTKLAQIDEGLLKLHKMKKDRGEVLADLKEKIQTDDISHVLVLNRRAQNVEPAIFAQELEKFKAHQNRLAVSAHHQQVVLGEVTQAYKDLESLPAARRARKVWEEKQRARDGLVGRLRRAKEGHAEVRAAVARGVQFYTDLLEIVDGLRRNVETYVKGRKAEREKLSGELEWDDKLSGYQDTGRGVASPPPPPPLPGQARPGIASPTSPLGGGYASGLDALQGSFGGMTLNQPQHPQQQQQPPSRSTSASYPGPGPAPPPLPPMQGQGQPQRQGSYNAPSSSLSYDRYTSPPPLQPPPQQQQQGYTNQPLPPPSMHASSPTKPYSQSAGGGGGGAYPPPPLPSSTTTTTIGGVPPPPARYTSSFSPPPLSGSGQYNLPRPPPPPSQGQGRGYGYPSYTSVPPPATGGGHSYVAPSFHPPSQANPQPSYYHHQPPPSQQPQQQQQQGGYSAYSGYAAPPPPPPQQQQQQQQLHYSQPQQQQHQQGYAGGPPVSPLQHGQNQAYGAQPQGPQGGAHGQAQGYPAYRPAY</sequence>
<dbReference type="Pfam" id="PF13949">
    <property type="entry name" value="ALIX_LYPXL_bnd"/>
    <property type="match status" value="1"/>
</dbReference>
<feature type="compositionally biased region" description="Low complexity" evidence="6">
    <location>
        <begin position="1139"/>
        <end position="1151"/>
    </location>
</feature>
<keyword evidence="4" id="KW-0967">Endosome</keyword>
<dbReference type="Pfam" id="PF03097">
    <property type="entry name" value="BRO1"/>
    <property type="match status" value="1"/>
</dbReference>
<dbReference type="OrthoDB" id="2141925at2759"/>
<feature type="compositionally biased region" description="Pro residues" evidence="6">
    <location>
        <begin position="914"/>
        <end position="923"/>
    </location>
</feature>
<dbReference type="GeneID" id="19320275"/>
<gene>
    <name evidence="8" type="ORF">PFL1_06196</name>
</gene>
<dbReference type="PANTHER" id="PTHR23030:SF30">
    <property type="entry name" value="TYROSINE-PROTEIN PHOSPHATASE NON-RECEPTOR TYPE 23"/>
    <property type="match status" value="1"/>
</dbReference>
<feature type="compositionally biased region" description="Low complexity" evidence="6">
    <location>
        <begin position="967"/>
        <end position="976"/>
    </location>
</feature>
<dbReference type="InterPro" id="IPR004328">
    <property type="entry name" value="BRO1_dom"/>
</dbReference>
<dbReference type="PROSITE" id="PS51180">
    <property type="entry name" value="BRO1"/>
    <property type="match status" value="1"/>
</dbReference>
<dbReference type="InterPro" id="IPR038499">
    <property type="entry name" value="BRO1_sf"/>
</dbReference>
<dbReference type="RefSeq" id="XP_007881926.1">
    <property type="nucleotide sequence ID" value="XM_007883735.1"/>
</dbReference>
<feature type="region of interest" description="Disordered" evidence="6">
    <location>
        <begin position="796"/>
        <end position="1151"/>
    </location>
</feature>
<evidence type="ECO:0000256" key="1">
    <source>
        <dbReference type="ARBA" id="ARBA00004177"/>
    </source>
</evidence>
<dbReference type="HOGENOM" id="CLU_003661_0_0_1"/>
<feature type="compositionally biased region" description="Low complexity" evidence="6">
    <location>
        <begin position="1062"/>
        <end position="1079"/>
    </location>
</feature>
<feature type="compositionally biased region" description="Pro residues" evidence="6">
    <location>
        <begin position="877"/>
        <end position="887"/>
    </location>
</feature>
<protein>
    <recommendedName>
        <fullName evidence="5">BRO domain-containing protein 1</fullName>
    </recommendedName>
</protein>
<name>A0A061H6M8_9BASI</name>